<dbReference type="EMBL" id="MN161566">
    <property type="protein sequence ID" value="QFU19755.1"/>
    <property type="molecule type" value="Genomic_RNA"/>
</dbReference>
<name>A0AAE6P0C4_9NIDO</name>
<keyword evidence="2" id="KW-0812">Transmembrane</keyword>
<sequence>MLIILLTAFFTAYAQYRPLGCDNQARYISDIDAYLDAPTQTAVYHPRFKFFNTRTFISYNSTHAFDPPIKGCTGRTLSCQPYVNRVPDKFQVSTDTSRVAVNNTVQNCLLYGGNIESPTVCRWVKGSLNYSLPLNDYVFVRHVGSSYYLSLYNKAFGSYKSRGFLYDNNITKVVIPCFCEYMCTVLVQARPRVVITDGFILYKDLPISTLVNVDAAIATHRALKEDHYIPIVDFDSSSPYDLIKVYDFKAKLFIYTQGQFGPHTHRRVYCTKQVSSSLVCDPDLHEGLVITPEGHVSAVQNGRVLPDPEFVAPDITRKPTVGSCKTIGGFRFAGNYTPARAEPDYCRSPSSRDQCFAATLTPSIHVTTVPKHIYGPQLQCEQLCVNPLHCLPTERQSPLWQACLALLRTYSQAVYVQYKDAAEVVQVFNTTHMQQVNIKAVQFLQVSSLEQKVKLEDKVSKFIDYFKGWSKHVKYPVPEAGGAQNLLLFLDLAYNSAHDMNSIAALPWLAGWRFGTQLNAVNYAVSTIFESLSVLADQINSNNIHITQAINTINEQVYNNFNSIVSVYGALKGSILQLASDLRQLSEQVYTIEYITAKLSQLQAQVAQAERERQKIELDMRLLRLQRAACDDKLSACLPGPGIYLSHYVIESDVAVSLIVHYLKPDRCQYTEVSAFRCVAGKTYVASYGCQYQNGILISWLNSTCNETVISGCNHLPKDLQLFQLNQFLTPLTKRRFNYTYYHFNQTIEDIKTYKTVVKEAIDKVQLVKGITLADQGVGLGLAFQRSWFQLSFWQLAGLVTGAGFVALLFVKMLLNRCCGL</sequence>
<keyword evidence="2" id="KW-0472">Membrane</keyword>
<dbReference type="Proteomes" id="UP000830148">
    <property type="component" value="Segment"/>
</dbReference>
<evidence type="ECO:0000313" key="5">
    <source>
        <dbReference type="Proteomes" id="UP000830148"/>
    </source>
</evidence>
<dbReference type="GO" id="GO:0016020">
    <property type="term" value="C:membrane"/>
    <property type="evidence" value="ECO:0007669"/>
    <property type="project" value="InterPro"/>
</dbReference>
<keyword evidence="5" id="KW-1185">Reference proteome</keyword>
<proteinExistence type="predicted"/>
<dbReference type="GO" id="GO:0075509">
    <property type="term" value="P:endocytosis involved in viral entry into host cell"/>
    <property type="evidence" value="ECO:0007669"/>
    <property type="project" value="InterPro"/>
</dbReference>
<keyword evidence="2" id="KW-1133">Transmembrane helix</keyword>
<accession>A0AAE6P0C4</accession>
<feature type="domain" description="Spike glycoprotein S2 coronavirus" evidence="3">
    <location>
        <begin position="501"/>
        <end position="692"/>
    </location>
</feature>
<dbReference type="GO" id="GO:0046813">
    <property type="term" value="P:receptor-mediated virion attachment to host cell"/>
    <property type="evidence" value="ECO:0007669"/>
    <property type="project" value="InterPro"/>
</dbReference>
<dbReference type="GO" id="GO:0039654">
    <property type="term" value="P:fusion of virus membrane with host endosome membrane"/>
    <property type="evidence" value="ECO:0007669"/>
    <property type="project" value="InterPro"/>
</dbReference>
<feature type="coiled-coil region" evidence="1">
    <location>
        <begin position="592"/>
        <end position="626"/>
    </location>
</feature>
<evidence type="ECO:0000256" key="2">
    <source>
        <dbReference type="SAM" id="Phobius"/>
    </source>
</evidence>
<dbReference type="GO" id="GO:0019031">
    <property type="term" value="C:viral envelope"/>
    <property type="evidence" value="ECO:0007669"/>
    <property type="project" value="InterPro"/>
</dbReference>
<feature type="transmembrane region" description="Helical" evidence="2">
    <location>
        <begin position="793"/>
        <end position="815"/>
    </location>
</feature>
<evidence type="ECO:0000313" key="4">
    <source>
        <dbReference type="EMBL" id="QFU19755.1"/>
    </source>
</evidence>
<gene>
    <name evidence="4" type="primary">ORF2</name>
</gene>
<dbReference type="GO" id="GO:0019064">
    <property type="term" value="P:fusion of virus membrane with host plasma membrane"/>
    <property type="evidence" value="ECO:0007669"/>
    <property type="project" value="InterPro"/>
</dbReference>
<reference evidence="4 5" key="1">
    <citation type="journal article" date="2019" name="Front Vet Sci">
        <title>Longitudinal and Cross-Sectional Sampling of Serpentovirus (Nidovirus) Infection in Captive Snakes Reveals High Prevalence, Persistent Infection, and Increased Mortality in Pythons and Divergent Serpentovirus Infection in Boas and Colubrids.</title>
        <authorList>
            <person name="Hoon-Hanks L.L."/>
            <person name="Ossiboff R.J."/>
            <person name="Bartolini P."/>
            <person name="Fogelson S.B."/>
            <person name="Perry S.M."/>
            <person name="Stohr A.C."/>
            <person name="Cross S.T."/>
            <person name="Wellehan J.F.X."/>
            <person name="Jacobson E.R."/>
            <person name="Dubovi E.J."/>
            <person name="Stenglein M.D."/>
        </authorList>
    </citation>
    <scope>NUCLEOTIDE SEQUENCE [LARGE SCALE GENOMIC DNA]</scope>
    <source>
        <strain evidence="4">K48</strain>
    </source>
</reference>
<evidence type="ECO:0000256" key="1">
    <source>
        <dbReference type="SAM" id="Coils"/>
    </source>
</evidence>
<dbReference type="InterPro" id="IPR002552">
    <property type="entry name" value="Spike_S2_CoV"/>
</dbReference>
<dbReference type="GO" id="GO:0055036">
    <property type="term" value="C:virion membrane"/>
    <property type="evidence" value="ECO:0007669"/>
    <property type="project" value="InterPro"/>
</dbReference>
<keyword evidence="1" id="KW-0175">Coiled coil</keyword>
<dbReference type="Pfam" id="PF01601">
    <property type="entry name" value="CoV_S2"/>
    <property type="match status" value="1"/>
</dbReference>
<evidence type="ECO:0000259" key="3">
    <source>
        <dbReference type="Pfam" id="PF01601"/>
    </source>
</evidence>
<organism evidence="4 5">
    <name type="scientific">Serpentovirinae sp. isolate K48</name>
    <dbReference type="NCBI Taxonomy" id="3071292"/>
    <lineage>
        <taxon>Viruses</taxon>
        <taxon>Riboviria</taxon>
        <taxon>Orthornavirae</taxon>
        <taxon>Pisuviricota</taxon>
        <taxon>Pisoniviricetes</taxon>
        <taxon>Nidovirales</taxon>
        <taxon>Tornidovirineae</taxon>
        <taxon>Tobaniviridae</taxon>
        <taxon>Serpentovirinae</taxon>
        <taxon>Septovirus</taxon>
        <taxon>Sekatovirus</taxon>
        <taxon>Septovirus foka</taxon>
    </lineage>
</organism>
<protein>
    <submittedName>
        <fullName evidence="4">Spike protein</fullName>
    </submittedName>
</protein>